<evidence type="ECO:0000313" key="3">
    <source>
        <dbReference type="Proteomes" id="UP000094336"/>
    </source>
</evidence>
<dbReference type="GeneID" id="30147512"/>
<dbReference type="Proteomes" id="UP000094336">
    <property type="component" value="Unassembled WGS sequence"/>
</dbReference>
<gene>
    <name evidence="2" type="ORF">BABINDRAFT_16300</name>
</gene>
<dbReference type="PANTHER" id="PTHR12832:SF11">
    <property type="entry name" value="LD23868P"/>
    <property type="match status" value="1"/>
</dbReference>
<dbReference type="GO" id="GO:0010737">
    <property type="term" value="P:protein kinase A signaling"/>
    <property type="evidence" value="ECO:0007669"/>
    <property type="project" value="TreeGrafter"/>
</dbReference>
<proteinExistence type="inferred from homology"/>
<sequence length="500" mass="56263">STLIPLTAPLPPVNLQSLREIDLHEILKNPQLRHDILFDPQLQFRPNLDGERGRRKKAMVDKYWTDVEKECMEYATATMHGGAPTKVFSAQSSRLPALFTTLREILLLLLPLKDRPAVNDVMDTELLIQQLNRGTFDFVSLAHWLAGVFKSHCAPMRDSWVDDMTAKFVEADSEKTVGKLVEGLRTIFAILEAMKLDVANHQIRVLRPVLVETAVEFERDYFSQMISRCKLDITDSLNWYRRSYVKREKKNGKINKNSTRDLRNLCVAAILDLLSCRYMVSEFPSSLTFDHARLVLLRADIRQSVCLQLCTALYRQLLGNYPQSAAYRVQAVLKASLDELRLEILAIITDDNGNVKWTRNVGAIALQLTKKAITPPAKPVSLLKPATPLSGTATPPPPPDSLIEFAFNWLIKQIQPSSEIYKLMEERVFAQLLEKSAVAGNQDIVGVPTTPATAVAAARSRSGTPANNVPDDIQTLSIKISTLARFHWNVFGSYYTEYVS</sequence>
<dbReference type="RefSeq" id="XP_018987366.1">
    <property type="nucleotide sequence ID" value="XM_019129659.1"/>
</dbReference>
<organism evidence="2 3">
    <name type="scientific">Babjeviella inositovora NRRL Y-12698</name>
    <dbReference type="NCBI Taxonomy" id="984486"/>
    <lineage>
        <taxon>Eukaryota</taxon>
        <taxon>Fungi</taxon>
        <taxon>Dikarya</taxon>
        <taxon>Ascomycota</taxon>
        <taxon>Saccharomycotina</taxon>
        <taxon>Pichiomycetes</taxon>
        <taxon>Serinales incertae sedis</taxon>
        <taxon>Babjeviella</taxon>
    </lineage>
</organism>
<evidence type="ECO:0000313" key="2">
    <source>
        <dbReference type="EMBL" id="ODQ82038.1"/>
    </source>
</evidence>
<feature type="non-terminal residue" evidence="2">
    <location>
        <position position="500"/>
    </location>
</feature>
<dbReference type="STRING" id="984486.A0A1E3QWI3"/>
<evidence type="ECO:0000256" key="1">
    <source>
        <dbReference type="ARBA" id="ARBA00010954"/>
    </source>
</evidence>
<accession>A0A1E3QWI3</accession>
<protein>
    <submittedName>
        <fullName evidence="2">Uncharacterized protein</fullName>
    </submittedName>
</protein>
<feature type="non-terminal residue" evidence="2">
    <location>
        <position position="1"/>
    </location>
</feature>
<keyword evidence="3" id="KW-1185">Reference proteome</keyword>
<name>A0A1E3QWI3_9ASCO</name>
<dbReference type="Pfam" id="PF05794">
    <property type="entry name" value="Tcp11"/>
    <property type="match status" value="1"/>
</dbReference>
<dbReference type="InterPro" id="IPR008862">
    <property type="entry name" value="Tcp11"/>
</dbReference>
<comment type="similarity">
    <text evidence="1">Belongs to the TCP11 family.</text>
</comment>
<dbReference type="AlphaFoldDB" id="A0A1E3QWI3"/>
<dbReference type="OrthoDB" id="276323at2759"/>
<dbReference type="PANTHER" id="PTHR12832">
    <property type="entry name" value="TESTIS-SPECIFIC PROTEIN PBS13 T-COMPLEX 11"/>
    <property type="match status" value="1"/>
</dbReference>
<dbReference type="EMBL" id="KV454427">
    <property type="protein sequence ID" value="ODQ82038.1"/>
    <property type="molecule type" value="Genomic_DNA"/>
</dbReference>
<reference evidence="3" key="1">
    <citation type="submission" date="2016-05" db="EMBL/GenBank/DDBJ databases">
        <title>Comparative genomics of biotechnologically important yeasts.</title>
        <authorList>
            <consortium name="DOE Joint Genome Institute"/>
            <person name="Riley R."/>
            <person name="Haridas S."/>
            <person name="Wolfe K.H."/>
            <person name="Lopes M.R."/>
            <person name="Hittinger C.T."/>
            <person name="Goker M."/>
            <person name="Salamov A."/>
            <person name="Wisecaver J."/>
            <person name="Long T.M."/>
            <person name="Aerts A.L."/>
            <person name="Barry K."/>
            <person name="Choi C."/>
            <person name="Clum A."/>
            <person name="Coughlan A.Y."/>
            <person name="Deshpande S."/>
            <person name="Douglass A.P."/>
            <person name="Hanson S.J."/>
            <person name="Klenk H.-P."/>
            <person name="Labutti K."/>
            <person name="Lapidus A."/>
            <person name="Lindquist E."/>
            <person name="Lipzen A."/>
            <person name="Meier-Kolthoff J.P."/>
            <person name="Ohm R.A."/>
            <person name="Otillar R.P."/>
            <person name="Pangilinan J."/>
            <person name="Peng Y."/>
            <person name="Rokas A."/>
            <person name="Rosa C.A."/>
            <person name="Scheuner C."/>
            <person name="Sibirny A.A."/>
            <person name="Slot J.C."/>
            <person name="Stielow J.B."/>
            <person name="Sun H."/>
            <person name="Kurtzman C.P."/>
            <person name="Blackwell M."/>
            <person name="Grigoriev I.V."/>
            <person name="Jeffries T.W."/>
        </authorList>
    </citation>
    <scope>NUCLEOTIDE SEQUENCE [LARGE SCALE GENOMIC DNA]</scope>
    <source>
        <strain evidence="3">NRRL Y-12698</strain>
    </source>
</reference>